<gene>
    <name evidence="2" type="ORF">CLOSTMETH_00087</name>
</gene>
<comment type="caution">
    <text evidence="2">The sequence shown here is derived from an EMBL/GenBank/DDBJ whole genome shotgun (WGS) entry which is preliminary data.</text>
</comment>
<proteinExistence type="predicted"/>
<organism evidence="2 3">
    <name type="scientific">[Clostridium] methylpentosum DSM 5476</name>
    <dbReference type="NCBI Taxonomy" id="537013"/>
    <lineage>
        <taxon>Bacteria</taxon>
        <taxon>Bacillati</taxon>
        <taxon>Bacillota</taxon>
        <taxon>Clostridia</taxon>
        <taxon>Eubacteriales</taxon>
        <taxon>Oscillospiraceae</taxon>
        <taxon>Oscillospiraceae incertae sedis</taxon>
    </lineage>
</organism>
<evidence type="ECO:0000313" key="2">
    <source>
        <dbReference type="EMBL" id="EEG32254.1"/>
    </source>
</evidence>
<dbReference type="EMBL" id="ACEC01000003">
    <property type="protein sequence ID" value="EEG32254.1"/>
    <property type="molecule type" value="Genomic_DNA"/>
</dbReference>
<reference evidence="2 3" key="2">
    <citation type="submission" date="2009-02" db="EMBL/GenBank/DDBJ databases">
        <title>Draft genome sequence of Clostridium methylpentosum (DSM 5476).</title>
        <authorList>
            <person name="Sudarsanam P."/>
            <person name="Ley R."/>
            <person name="Guruge J."/>
            <person name="Turnbaugh P.J."/>
            <person name="Mahowald M."/>
            <person name="Liep D."/>
            <person name="Gordon J."/>
        </authorList>
    </citation>
    <scope>NUCLEOTIDE SEQUENCE [LARGE SCALE GENOMIC DNA]</scope>
    <source>
        <strain evidence="2 3">DSM 5476</strain>
    </source>
</reference>
<evidence type="ECO:0000259" key="1">
    <source>
        <dbReference type="Pfam" id="PF11823"/>
    </source>
</evidence>
<keyword evidence="3" id="KW-1185">Reference proteome</keyword>
<dbReference type="STRING" id="537013.CLOSTMETH_00087"/>
<dbReference type="InterPro" id="IPR021778">
    <property type="entry name" value="Se/S_carrier-like"/>
</dbReference>
<evidence type="ECO:0000313" key="3">
    <source>
        <dbReference type="Proteomes" id="UP000003340"/>
    </source>
</evidence>
<sequence>MTQHYLALSSITYAYKAKSYLFQRGIESNVVKTPKKLSSSGGCGYSLKVSEDPDYVANLLRSSGFEVVSIL</sequence>
<reference evidence="2 3" key="1">
    <citation type="submission" date="2009-01" db="EMBL/GenBank/DDBJ databases">
        <authorList>
            <person name="Fulton L."/>
            <person name="Clifton S."/>
            <person name="Fulton B."/>
            <person name="Xu J."/>
            <person name="Minx P."/>
            <person name="Pepin K.H."/>
            <person name="Johnson M."/>
            <person name="Bhonagiri V."/>
            <person name="Nash W.E."/>
            <person name="Mardis E.R."/>
            <person name="Wilson R.K."/>
        </authorList>
    </citation>
    <scope>NUCLEOTIDE SEQUENCE [LARGE SCALE GENOMIC DNA]</scope>
    <source>
        <strain evidence="2 3">DSM 5476</strain>
    </source>
</reference>
<dbReference type="Proteomes" id="UP000003340">
    <property type="component" value="Unassembled WGS sequence"/>
</dbReference>
<protein>
    <recommendedName>
        <fullName evidence="1">Putative Se/S carrier protein-like domain-containing protein</fullName>
    </recommendedName>
</protein>
<accession>C0E8E2</accession>
<feature type="domain" description="Putative Se/S carrier protein-like" evidence="1">
    <location>
        <begin position="4"/>
        <end position="70"/>
    </location>
</feature>
<dbReference type="Pfam" id="PF11823">
    <property type="entry name" value="Se_S_carrier"/>
    <property type="match status" value="1"/>
</dbReference>
<dbReference type="HOGENOM" id="CLU_199816_0_0_9"/>
<name>C0E8E2_9FIRM</name>
<dbReference type="AlphaFoldDB" id="C0E8E2"/>